<organism evidence="1 2">
    <name type="scientific">Bacteroides ovatus</name>
    <dbReference type="NCBI Taxonomy" id="28116"/>
    <lineage>
        <taxon>Bacteria</taxon>
        <taxon>Pseudomonadati</taxon>
        <taxon>Bacteroidota</taxon>
        <taxon>Bacteroidia</taxon>
        <taxon>Bacteroidales</taxon>
        <taxon>Bacteroidaceae</taxon>
        <taxon>Bacteroides</taxon>
    </lineage>
</organism>
<accession>A0A5M5BST4</accession>
<proteinExistence type="predicted"/>
<dbReference type="RefSeq" id="WP_149969517.1">
    <property type="nucleotide sequence ID" value="NZ_JAHYNU010000039.1"/>
</dbReference>
<dbReference type="Proteomes" id="UP000323717">
    <property type="component" value="Unassembled WGS sequence"/>
</dbReference>
<protein>
    <submittedName>
        <fullName evidence="1">Transposase</fullName>
    </submittedName>
</protein>
<sequence length="92" mass="10924">MPRGRNKELLSRRDEKLLRRYYELTEVQNLRFDRALTLLSKDEFFISEARIMAIIRKNCNRLGDIDVNPVPKVRKSKLTARQLALFKSDEKS</sequence>
<name>A0A5M5BST4_BACOV</name>
<reference evidence="1 2" key="1">
    <citation type="journal article" date="2019" name="Nat. Med.">
        <title>A library of human gut bacterial isolates paired with longitudinal multiomics data enables mechanistic microbiome research.</title>
        <authorList>
            <person name="Poyet M."/>
            <person name="Groussin M."/>
            <person name="Gibbons S.M."/>
            <person name="Avila-Pacheco J."/>
            <person name="Jiang X."/>
            <person name="Kearney S.M."/>
            <person name="Perrotta A.R."/>
            <person name="Berdy B."/>
            <person name="Zhao S."/>
            <person name="Lieberman T.D."/>
            <person name="Swanson P.K."/>
            <person name="Smith M."/>
            <person name="Roesemann S."/>
            <person name="Alexander J.E."/>
            <person name="Rich S.A."/>
            <person name="Livny J."/>
            <person name="Vlamakis H."/>
            <person name="Clish C."/>
            <person name="Bullock K."/>
            <person name="Deik A."/>
            <person name="Scott J."/>
            <person name="Pierce K.A."/>
            <person name="Xavier R.J."/>
            <person name="Alm E.J."/>
        </authorList>
    </citation>
    <scope>NUCLEOTIDE SEQUENCE [LARGE SCALE GENOMIC DNA]</scope>
    <source>
        <strain evidence="1 2">BIOML-A163</strain>
    </source>
</reference>
<dbReference type="EMBL" id="VWLE01001008">
    <property type="protein sequence ID" value="KAA3931574.1"/>
    <property type="molecule type" value="Genomic_DNA"/>
</dbReference>
<comment type="caution">
    <text evidence="1">The sequence shown here is derived from an EMBL/GenBank/DDBJ whole genome shotgun (WGS) entry which is preliminary data.</text>
</comment>
<evidence type="ECO:0000313" key="2">
    <source>
        <dbReference type="Proteomes" id="UP000323717"/>
    </source>
</evidence>
<dbReference type="AlphaFoldDB" id="A0A5M5BST4"/>
<gene>
    <name evidence="1" type="ORF">F3D71_31560</name>
</gene>
<evidence type="ECO:0000313" key="1">
    <source>
        <dbReference type="EMBL" id="KAA3931574.1"/>
    </source>
</evidence>